<organism evidence="5 6">
    <name type="scientific">Pedobacter mendelii</name>
    <dbReference type="NCBI Taxonomy" id="1908240"/>
    <lineage>
        <taxon>Bacteria</taxon>
        <taxon>Pseudomonadati</taxon>
        <taxon>Bacteroidota</taxon>
        <taxon>Sphingobacteriia</taxon>
        <taxon>Sphingobacteriales</taxon>
        <taxon>Sphingobacteriaceae</taxon>
        <taxon>Pedobacter</taxon>
    </lineage>
</organism>
<proteinExistence type="predicted"/>
<dbReference type="Gene3D" id="1.10.579.10">
    <property type="entry name" value="DNA Cyclobutane Dipyrimidine Photolyase, subunit A, domain 3"/>
    <property type="match status" value="1"/>
</dbReference>
<dbReference type="Gene3D" id="1.25.40.80">
    <property type="match status" value="1"/>
</dbReference>
<gene>
    <name evidence="5" type="ORF">GCM10008119_07440</name>
</gene>
<dbReference type="PANTHER" id="PTHR11455:SF18">
    <property type="entry name" value="SI:CH1073-390K14.1"/>
    <property type="match status" value="1"/>
</dbReference>
<dbReference type="InterPro" id="IPR005101">
    <property type="entry name" value="Cryptochr/Photolyase_FAD-bd"/>
</dbReference>
<name>A0ABQ2BFJ4_9SPHI</name>
<keyword evidence="2" id="KW-0285">Flavoprotein</keyword>
<dbReference type="SUPFAM" id="SSF48173">
    <property type="entry name" value="Cryptochrome/photolyase FAD-binding domain"/>
    <property type="match status" value="1"/>
</dbReference>
<dbReference type="Pfam" id="PF03441">
    <property type="entry name" value="FAD_binding_7"/>
    <property type="match status" value="1"/>
</dbReference>
<accession>A0ABQ2BFJ4</accession>
<keyword evidence="6" id="KW-1185">Reference proteome</keyword>
<evidence type="ECO:0000313" key="6">
    <source>
        <dbReference type="Proteomes" id="UP000645390"/>
    </source>
</evidence>
<feature type="domain" description="Cryptochrome/DNA photolyase FAD-binding" evidence="4">
    <location>
        <begin position="70"/>
        <end position="211"/>
    </location>
</feature>
<dbReference type="InterPro" id="IPR002081">
    <property type="entry name" value="Cryptochrome/DNA_photolyase_1"/>
</dbReference>
<keyword evidence="3" id="KW-0274">FAD</keyword>
<evidence type="ECO:0000256" key="2">
    <source>
        <dbReference type="ARBA" id="ARBA00022630"/>
    </source>
</evidence>
<dbReference type="RefSeq" id="WP_188411923.1">
    <property type="nucleotide sequence ID" value="NZ_BMDJ01000002.1"/>
</dbReference>
<dbReference type="InterPro" id="IPR036134">
    <property type="entry name" value="Crypto/Photolyase_FAD-like_sf"/>
</dbReference>
<evidence type="ECO:0000256" key="1">
    <source>
        <dbReference type="ARBA" id="ARBA00001974"/>
    </source>
</evidence>
<protein>
    <recommendedName>
        <fullName evidence="4">Cryptochrome/DNA photolyase FAD-binding domain-containing protein</fullName>
    </recommendedName>
</protein>
<reference evidence="6" key="1">
    <citation type="journal article" date="2019" name="Int. J. Syst. Evol. Microbiol.">
        <title>The Global Catalogue of Microorganisms (GCM) 10K type strain sequencing project: providing services to taxonomists for standard genome sequencing and annotation.</title>
        <authorList>
            <consortium name="The Broad Institute Genomics Platform"/>
            <consortium name="The Broad Institute Genome Sequencing Center for Infectious Disease"/>
            <person name="Wu L."/>
            <person name="Ma J."/>
        </authorList>
    </citation>
    <scope>NUCLEOTIDE SEQUENCE [LARGE SCALE GENOMIC DNA]</scope>
    <source>
        <strain evidence="6">CCM 8939</strain>
    </source>
</reference>
<comment type="cofactor">
    <cofactor evidence="1">
        <name>FAD</name>
        <dbReference type="ChEBI" id="CHEBI:57692"/>
    </cofactor>
</comment>
<evidence type="ECO:0000259" key="4">
    <source>
        <dbReference type="Pfam" id="PF03441"/>
    </source>
</evidence>
<comment type="caution">
    <text evidence="5">The sequence shown here is derived from an EMBL/GenBank/DDBJ whole genome shotgun (WGS) entry which is preliminary data.</text>
</comment>
<evidence type="ECO:0000256" key="3">
    <source>
        <dbReference type="ARBA" id="ARBA00022827"/>
    </source>
</evidence>
<evidence type="ECO:0000313" key="5">
    <source>
        <dbReference type="EMBL" id="GGI23397.1"/>
    </source>
</evidence>
<sequence length="378" mass="44428">MPEIEFATDYGLILERIKHVDPLLYSRTRNFIGGAVSYLSPYISRGVISLKQVQQEALSKGYAPEKIEKFLQELAWREYYQRLWEVKKDDIWQDLKQVQPDVLHHDLVKAIVNANTGITTIDNQIKRLYDLGYMHNHTRMYVASIACNIAKTHWLKSSKWLYYHLLDGDIASNNCSWQWVAGAFSSKKYYCNQENINRYTETEQRNTFMDRPYEEINQMQVPDELIERINLPLKTVLPTTSLPIIDITRPTIIYNSYNMDPEWRKNENVNRILLLEPSHFYSYPVSEKVINFIIALAKNIPDIQIYNGEISAIKSLYNQSNLSLSEAFISKEHVAFGHYPGIKDSYDWMFPEVVGEYSSFFSYWKRCSKFLQEYNLQA</sequence>
<dbReference type="PANTHER" id="PTHR11455">
    <property type="entry name" value="CRYPTOCHROME"/>
    <property type="match status" value="1"/>
</dbReference>
<dbReference type="EMBL" id="BMDJ01000002">
    <property type="protein sequence ID" value="GGI23397.1"/>
    <property type="molecule type" value="Genomic_DNA"/>
</dbReference>
<dbReference type="Proteomes" id="UP000645390">
    <property type="component" value="Unassembled WGS sequence"/>
</dbReference>